<feature type="chain" id="PRO_5016926186" description="CsgH-like domain-containing protein" evidence="1">
    <location>
        <begin position="20"/>
        <end position="124"/>
    </location>
</feature>
<dbReference type="EMBL" id="QQBB01000014">
    <property type="protein sequence ID" value="RDI52550.1"/>
    <property type="molecule type" value="Genomic_DNA"/>
</dbReference>
<dbReference type="RefSeq" id="WP_114772730.1">
    <property type="nucleotide sequence ID" value="NZ_QQBB01000014.1"/>
</dbReference>
<dbReference type="Proteomes" id="UP000254925">
    <property type="component" value="Unassembled WGS sequence"/>
</dbReference>
<feature type="domain" description="CsgH-like" evidence="2">
    <location>
        <begin position="27"/>
        <end position="115"/>
    </location>
</feature>
<dbReference type="AlphaFoldDB" id="A0A370H8I1"/>
<evidence type="ECO:0000259" key="2">
    <source>
        <dbReference type="Pfam" id="PF21112"/>
    </source>
</evidence>
<comment type="caution">
    <text evidence="3">The sequence shown here is derived from an EMBL/GenBank/DDBJ whole genome shotgun (WGS) entry which is preliminary data.</text>
</comment>
<gene>
    <name evidence="3" type="ORF">DES45_11411</name>
</gene>
<accession>A0A370H8I1</accession>
<evidence type="ECO:0000313" key="4">
    <source>
        <dbReference type="Proteomes" id="UP000254925"/>
    </source>
</evidence>
<dbReference type="InterPro" id="IPR053722">
    <property type="entry name" value="Curli_assembly_CsgC/AgfC"/>
</dbReference>
<protein>
    <recommendedName>
        <fullName evidence="2">CsgH-like domain-containing protein</fullName>
    </recommendedName>
</protein>
<organism evidence="3 4">
    <name type="scientific">Microvirga subterranea</name>
    <dbReference type="NCBI Taxonomy" id="186651"/>
    <lineage>
        <taxon>Bacteria</taxon>
        <taxon>Pseudomonadati</taxon>
        <taxon>Pseudomonadota</taxon>
        <taxon>Alphaproteobacteria</taxon>
        <taxon>Hyphomicrobiales</taxon>
        <taxon>Methylobacteriaceae</taxon>
        <taxon>Microvirga</taxon>
    </lineage>
</organism>
<dbReference type="NCBIfam" id="NF041112">
    <property type="entry name" value="chap_CsgH_alph"/>
    <property type="match status" value="1"/>
</dbReference>
<evidence type="ECO:0000256" key="1">
    <source>
        <dbReference type="SAM" id="SignalP"/>
    </source>
</evidence>
<sequence length="124" mass="12723">MLARLILVLMMGGVAVVHAQDPQAGPLSCKLTAEGADGKVLFQGLVATEVEAAGQYRFEITRRGPAGSVTSRQGGSFVAKPPLANILGQMAISLEAGADYKAILVIEAGGRTYECEKTGSGSTG</sequence>
<dbReference type="Gene3D" id="2.60.40.2420">
    <property type="match status" value="1"/>
</dbReference>
<keyword evidence="4" id="KW-1185">Reference proteome</keyword>
<proteinExistence type="predicted"/>
<keyword evidence="1" id="KW-0732">Signal</keyword>
<dbReference type="InterPro" id="IPR048632">
    <property type="entry name" value="CsgH-like"/>
</dbReference>
<reference evidence="3 4" key="1">
    <citation type="submission" date="2018-07" db="EMBL/GenBank/DDBJ databases">
        <title>Genomic Encyclopedia of Type Strains, Phase IV (KMG-IV): sequencing the most valuable type-strain genomes for metagenomic binning, comparative biology and taxonomic classification.</title>
        <authorList>
            <person name="Goeker M."/>
        </authorList>
    </citation>
    <scope>NUCLEOTIDE SEQUENCE [LARGE SCALE GENOMIC DNA]</scope>
    <source>
        <strain evidence="3 4">DSM 14364</strain>
    </source>
</reference>
<evidence type="ECO:0000313" key="3">
    <source>
        <dbReference type="EMBL" id="RDI52550.1"/>
    </source>
</evidence>
<dbReference type="Pfam" id="PF21112">
    <property type="entry name" value="CsgH"/>
    <property type="match status" value="1"/>
</dbReference>
<dbReference type="InterPro" id="IPR047726">
    <property type="entry name" value="CsgH_dom"/>
</dbReference>
<feature type="signal peptide" evidence="1">
    <location>
        <begin position="1"/>
        <end position="19"/>
    </location>
</feature>
<name>A0A370H8I1_9HYPH</name>